<evidence type="ECO:0000256" key="2">
    <source>
        <dbReference type="SAM" id="Phobius"/>
    </source>
</evidence>
<dbReference type="OrthoDB" id="306958at2157"/>
<dbReference type="InterPro" id="IPR046506">
    <property type="entry name" value="DUF6684"/>
</dbReference>
<feature type="transmembrane region" description="Helical" evidence="2">
    <location>
        <begin position="12"/>
        <end position="34"/>
    </location>
</feature>
<evidence type="ECO:0000256" key="1">
    <source>
        <dbReference type="SAM" id="MobiDB-lite"/>
    </source>
</evidence>
<evidence type="ECO:0000313" key="4">
    <source>
        <dbReference type="Proteomes" id="UP000236755"/>
    </source>
</evidence>
<dbReference type="STRING" id="555874.SAMN04488065_0822"/>
<proteinExistence type="predicted"/>
<evidence type="ECO:0008006" key="5">
    <source>
        <dbReference type="Google" id="ProtNLM"/>
    </source>
</evidence>
<feature type="transmembrane region" description="Helical" evidence="2">
    <location>
        <begin position="46"/>
        <end position="64"/>
    </location>
</feature>
<evidence type="ECO:0000313" key="3">
    <source>
        <dbReference type="EMBL" id="SDZ85785.1"/>
    </source>
</evidence>
<dbReference type="Pfam" id="PF20389">
    <property type="entry name" value="DUF6684"/>
    <property type="match status" value="1"/>
</dbReference>
<dbReference type="RefSeq" id="WP_092631823.1">
    <property type="nucleotide sequence ID" value="NZ_FNQT01000001.1"/>
</dbReference>
<keyword evidence="4" id="KW-1185">Reference proteome</keyword>
<keyword evidence="2" id="KW-0812">Transmembrane</keyword>
<keyword evidence="2" id="KW-1133">Transmembrane helix</keyword>
<name>A0A1H3WFB6_9EURY</name>
<feature type="compositionally biased region" description="Acidic residues" evidence="1">
    <location>
        <begin position="87"/>
        <end position="97"/>
    </location>
</feature>
<accession>A0A1H3WFB6</accession>
<sequence length="97" mass="10765">MATKVFDRDTLLDLTVNFVPLFILLFFIVGYAVYDPFGIDSMARNLQYVLLTAPFVLLSILTYLSGKAISTAEKSDPVYMPGGATVDDAEPIEEHEE</sequence>
<dbReference type="EMBL" id="FNQT01000001">
    <property type="protein sequence ID" value="SDZ85785.1"/>
    <property type="molecule type" value="Genomic_DNA"/>
</dbReference>
<dbReference type="AlphaFoldDB" id="A0A1H3WFB6"/>
<keyword evidence="2" id="KW-0472">Membrane</keyword>
<reference evidence="3 4" key="1">
    <citation type="submission" date="2016-10" db="EMBL/GenBank/DDBJ databases">
        <authorList>
            <person name="de Groot N.N."/>
        </authorList>
    </citation>
    <scope>NUCLEOTIDE SEQUENCE [LARGE SCALE GENOMIC DNA]</scope>
    <source>
        <strain evidence="3 4">CGMCC 1.8712</strain>
    </source>
</reference>
<dbReference type="Proteomes" id="UP000236755">
    <property type="component" value="Unassembled WGS sequence"/>
</dbReference>
<protein>
    <recommendedName>
        <fullName evidence="5">Cox cluster protein</fullName>
    </recommendedName>
</protein>
<feature type="region of interest" description="Disordered" evidence="1">
    <location>
        <begin position="77"/>
        <end position="97"/>
    </location>
</feature>
<organism evidence="3 4">
    <name type="scientific">Haloplanus vescus</name>
    <dbReference type="NCBI Taxonomy" id="555874"/>
    <lineage>
        <taxon>Archaea</taxon>
        <taxon>Methanobacteriati</taxon>
        <taxon>Methanobacteriota</taxon>
        <taxon>Stenosarchaea group</taxon>
        <taxon>Halobacteria</taxon>
        <taxon>Halobacteriales</taxon>
        <taxon>Haloferacaceae</taxon>
        <taxon>Haloplanus</taxon>
    </lineage>
</organism>
<gene>
    <name evidence="3" type="ORF">SAMN04488065_0822</name>
</gene>